<dbReference type="AlphaFoldDB" id="A0A2P7RNF7"/>
<dbReference type="Proteomes" id="UP000241229">
    <property type="component" value="Unassembled WGS sequence"/>
</dbReference>
<name>A0A2P7RNF7_9HYPH</name>
<evidence type="ECO:0000313" key="1">
    <source>
        <dbReference type="EMBL" id="PSJ51736.1"/>
    </source>
</evidence>
<reference evidence="1 2" key="1">
    <citation type="submission" date="2018-03" db="EMBL/GenBank/DDBJ databases">
        <title>The draft genome of Mesorhizobium sp. 6GN-30.</title>
        <authorList>
            <person name="Liu L."/>
            <person name="Li L."/>
            <person name="Wang T."/>
            <person name="Zhang X."/>
            <person name="Liang L."/>
        </authorList>
    </citation>
    <scope>NUCLEOTIDE SEQUENCE [LARGE SCALE GENOMIC DNA]</scope>
    <source>
        <strain evidence="1 2">6GN30</strain>
    </source>
</reference>
<protein>
    <submittedName>
        <fullName evidence="1">Uncharacterized protein</fullName>
    </submittedName>
</protein>
<comment type="caution">
    <text evidence="1">The sequence shown here is derived from an EMBL/GenBank/DDBJ whole genome shotgun (WGS) entry which is preliminary data.</text>
</comment>
<keyword evidence="2" id="KW-1185">Reference proteome</keyword>
<gene>
    <name evidence="1" type="ORF">C7I84_27030</name>
</gene>
<evidence type="ECO:0000313" key="2">
    <source>
        <dbReference type="Proteomes" id="UP000241229"/>
    </source>
</evidence>
<sequence length="106" mass="11921">MQRLSPEVKEKLPPGWTARRLRDAVATKHPALVPLFGTDFALDLMALESRIMVAVLLDLMRQRIPALPQHDGMQVPASREEEVREAMRKASLAVTGREIQVVRKAI</sequence>
<organism evidence="1 2">
    <name type="scientific">Kumtagia ephedrae</name>
    <dbReference type="NCBI Taxonomy" id="2116701"/>
    <lineage>
        <taxon>Bacteria</taxon>
        <taxon>Pseudomonadati</taxon>
        <taxon>Pseudomonadota</taxon>
        <taxon>Alphaproteobacteria</taxon>
        <taxon>Hyphomicrobiales</taxon>
        <taxon>Phyllobacteriaceae</taxon>
        <taxon>Kumtagia</taxon>
    </lineage>
</organism>
<dbReference type="EMBL" id="PXYK01000040">
    <property type="protein sequence ID" value="PSJ51736.1"/>
    <property type="molecule type" value="Genomic_DNA"/>
</dbReference>
<accession>A0A2P7RNF7</accession>
<proteinExistence type="predicted"/>